<organism evidence="4 5">
    <name type="scientific">Massilia eburnea</name>
    <dbReference type="NCBI Taxonomy" id="1776165"/>
    <lineage>
        <taxon>Bacteria</taxon>
        <taxon>Pseudomonadati</taxon>
        <taxon>Pseudomonadota</taxon>
        <taxon>Betaproteobacteria</taxon>
        <taxon>Burkholderiales</taxon>
        <taxon>Oxalobacteraceae</taxon>
        <taxon>Telluria group</taxon>
        <taxon>Massilia</taxon>
    </lineage>
</organism>
<name>A0A6L6QDH8_9BURK</name>
<protein>
    <recommendedName>
        <fullName evidence="3">J domain-containing protein</fullName>
    </recommendedName>
</protein>
<dbReference type="Proteomes" id="UP000472320">
    <property type="component" value="Unassembled WGS sequence"/>
</dbReference>
<evidence type="ECO:0000313" key="5">
    <source>
        <dbReference type="Proteomes" id="UP000472320"/>
    </source>
</evidence>
<dbReference type="AlphaFoldDB" id="A0A6L6QDH8"/>
<feature type="region of interest" description="Disordered" evidence="1">
    <location>
        <begin position="62"/>
        <end position="84"/>
    </location>
</feature>
<feature type="transmembrane region" description="Helical" evidence="2">
    <location>
        <begin position="371"/>
        <end position="392"/>
    </location>
</feature>
<feature type="transmembrane region" description="Helical" evidence="2">
    <location>
        <begin position="298"/>
        <end position="321"/>
    </location>
</feature>
<feature type="transmembrane region" description="Helical" evidence="2">
    <location>
        <begin position="348"/>
        <end position="365"/>
    </location>
</feature>
<comment type="caution">
    <text evidence="4">The sequence shown here is derived from an EMBL/GenBank/DDBJ whole genome shotgun (WGS) entry which is preliminary data.</text>
</comment>
<dbReference type="OrthoDB" id="5524449at2"/>
<feature type="transmembrane region" description="Helical" evidence="2">
    <location>
        <begin position="399"/>
        <end position="415"/>
    </location>
</feature>
<dbReference type="CDD" id="cd06257">
    <property type="entry name" value="DnaJ"/>
    <property type="match status" value="1"/>
</dbReference>
<feature type="transmembrane region" description="Helical" evidence="2">
    <location>
        <begin position="461"/>
        <end position="481"/>
    </location>
</feature>
<feature type="compositionally biased region" description="Low complexity" evidence="1">
    <location>
        <begin position="68"/>
        <end position="83"/>
    </location>
</feature>
<evidence type="ECO:0000256" key="2">
    <source>
        <dbReference type="SAM" id="Phobius"/>
    </source>
</evidence>
<keyword evidence="2" id="KW-1133">Transmembrane helix</keyword>
<evidence type="ECO:0000256" key="1">
    <source>
        <dbReference type="SAM" id="MobiDB-lite"/>
    </source>
</evidence>
<sequence length="566" mass="63686">MRDAWDILGIEPTSDERAIKRAYARQLKQTRPEDDAEGFQALRGAYDQALAEARYNCHTAEETDEVAAADGSPVPSAPASSSVETTADAEQVREEMLAAAWKEAAQVWQDFLDVPIKKTAARFAERANEASLSLLAQDALEVIAGRYCAVAGYDREIRDALVEHFRWEDDASHLSRIDGNTAYFAMARFRADKGMDYMRSMDNGFNAYHKLQAKVPPRFDKDTMSQNFMKEMAGLLEVITWRFPEVLEYHLERDVVQWWREKVRTKKYFIETAFYSLVVGLALAGVVAGSLMADSMDTLRFCILMSTCLGLSMGGGALLAFRPPQQLKETWHERLLPYLYDDATKMRARYAWLLPFSAASLAMFYPTPSLLLQLTVGLAIFASSGMAVLAAAPFLNKQGWLWLAALSGAMAFFLSNLVFPAWHWTIALMTCVGLQCLINTSEIRHVDWARIGGGRLMTIRIVWILGVILMLLLASGTPSAAPLQLVFAWLMVVTGLFVAQFDLSLYIAWPLFFFIKVMALGQLKLFKDVADQRLPTLFYFLLMLAIFIGSSMYRAMNERDTATYNY</sequence>
<dbReference type="RefSeq" id="WP_155453204.1">
    <property type="nucleotide sequence ID" value="NZ_WNKX01000004.1"/>
</dbReference>
<reference evidence="4 5" key="1">
    <citation type="submission" date="2019-11" db="EMBL/GenBank/DDBJ databases">
        <title>Type strains purchased from KCTC, JCM and DSMZ.</title>
        <authorList>
            <person name="Lu H."/>
        </authorList>
    </citation>
    <scope>NUCLEOTIDE SEQUENCE [LARGE SCALE GENOMIC DNA]</scope>
    <source>
        <strain evidence="4 5">JCM 31587</strain>
    </source>
</reference>
<proteinExistence type="predicted"/>
<evidence type="ECO:0000313" key="4">
    <source>
        <dbReference type="EMBL" id="MTW10245.1"/>
    </source>
</evidence>
<gene>
    <name evidence="4" type="ORF">GM658_06475</name>
</gene>
<keyword evidence="2" id="KW-0812">Transmembrane</keyword>
<keyword evidence="5" id="KW-1185">Reference proteome</keyword>
<accession>A0A6L6QDH8</accession>
<feature type="transmembrane region" description="Helical" evidence="2">
    <location>
        <begin position="536"/>
        <end position="556"/>
    </location>
</feature>
<dbReference type="Gene3D" id="1.10.287.110">
    <property type="entry name" value="DnaJ domain"/>
    <property type="match status" value="1"/>
</dbReference>
<feature type="transmembrane region" description="Helical" evidence="2">
    <location>
        <begin position="268"/>
        <end position="292"/>
    </location>
</feature>
<keyword evidence="2" id="KW-0472">Membrane</keyword>
<dbReference type="InterPro" id="IPR036869">
    <property type="entry name" value="J_dom_sf"/>
</dbReference>
<dbReference type="InterPro" id="IPR001623">
    <property type="entry name" value="DnaJ_domain"/>
</dbReference>
<feature type="transmembrane region" description="Helical" evidence="2">
    <location>
        <begin position="487"/>
        <end position="515"/>
    </location>
</feature>
<feature type="domain" description="J" evidence="3">
    <location>
        <begin position="3"/>
        <end position="67"/>
    </location>
</feature>
<evidence type="ECO:0000259" key="3">
    <source>
        <dbReference type="PROSITE" id="PS50076"/>
    </source>
</evidence>
<dbReference type="SUPFAM" id="SSF46565">
    <property type="entry name" value="Chaperone J-domain"/>
    <property type="match status" value="1"/>
</dbReference>
<dbReference type="EMBL" id="WNKX01000004">
    <property type="protein sequence ID" value="MTW10245.1"/>
    <property type="molecule type" value="Genomic_DNA"/>
</dbReference>
<dbReference type="PROSITE" id="PS50076">
    <property type="entry name" value="DNAJ_2"/>
    <property type="match status" value="1"/>
</dbReference>